<gene>
    <name evidence="1" type="ORF">GJQ55_09435</name>
</gene>
<organism evidence="1 2">
    <name type="scientific">Venatoribacter cucullus</name>
    <dbReference type="NCBI Taxonomy" id="2661630"/>
    <lineage>
        <taxon>Bacteria</taxon>
        <taxon>Pseudomonadati</taxon>
        <taxon>Pseudomonadota</taxon>
        <taxon>Gammaproteobacteria</taxon>
        <taxon>Oceanospirillales</taxon>
        <taxon>Oceanospirillaceae</taxon>
        <taxon>Venatoribacter</taxon>
    </lineage>
</organism>
<dbReference type="KEGG" id="vcw:GJQ55_09435"/>
<dbReference type="Proteomes" id="UP000596074">
    <property type="component" value="Chromosome"/>
</dbReference>
<sequence length="128" mass="14104">MATLSLMHWLLVGNIGLLMLVGVLLWSLRRQQVREAQRLDEALAVMQQAQSGLSKSTIGMGRRLKQLEGRLQQTERRAVLPDTDDDTFAQASRLIGLGATASDLVDNCGVPRGEAELMVSLKRQSLPH</sequence>
<dbReference type="RefSeq" id="WP_228344727.1">
    <property type="nucleotide sequence ID" value="NZ_CP045550.1"/>
</dbReference>
<evidence type="ECO:0000313" key="2">
    <source>
        <dbReference type="Proteomes" id="UP000596074"/>
    </source>
</evidence>
<dbReference type="InterPro" id="IPR021244">
    <property type="entry name" value="DUF2802"/>
</dbReference>
<evidence type="ECO:0000313" key="1">
    <source>
        <dbReference type="EMBL" id="QQD24666.1"/>
    </source>
</evidence>
<name>A0A9E8FQG3_9GAMM</name>
<proteinExistence type="predicted"/>
<dbReference type="Pfam" id="PF10975">
    <property type="entry name" value="DUF2802"/>
    <property type="match status" value="1"/>
</dbReference>
<dbReference type="AlphaFoldDB" id="A0A9E8FQG3"/>
<keyword evidence="2" id="KW-1185">Reference proteome</keyword>
<accession>A0A9E8FQG3</accession>
<dbReference type="EMBL" id="CP046056">
    <property type="protein sequence ID" value="QQD24666.1"/>
    <property type="molecule type" value="Genomic_DNA"/>
</dbReference>
<protein>
    <submittedName>
        <fullName evidence="1">DUF2802 domain-containing protein</fullName>
    </submittedName>
</protein>
<reference evidence="1 2" key="1">
    <citation type="submission" date="2019-11" db="EMBL/GenBank/DDBJ databases">
        <title>Venatorbacter sp. nov. a predator of Campylobacter and other Gram-negative bacteria.</title>
        <authorList>
            <person name="Saeedi A."/>
            <person name="Cummings N.J."/>
            <person name="Connerton I.F."/>
            <person name="Connerton P.L."/>
        </authorList>
    </citation>
    <scope>NUCLEOTIDE SEQUENCE [LARGE SCALE GENOMIC DNA]</scope>
    <source>
        <strain evidence="1">XL5</strain>
    </source>
</reference>